<evidence type="ECO:0000256" key="1">
    <source>
        <dbReference type="SAM" id="Phobius"/>
    </source>
</evidence>
<protein>
    <submittedName>
        <fullName evidence="2">Uncharacterized protein</fullName>
    </submittedName>
</protein>
<proteinExistence type="predicted"/>
<name>A0A653I844_9BACL</name>
<keyword evidence="1" id="KW-0472">Membrane</keyword>
<feature type="transmembrane region" description="Helical" evidence="1">
    <location>
        <begin position="31"/>
        <end position="48"/>
    </location>
</feature>
<dbReference type="Proteomes" id="UP000439752">
    <property type="component" value="Unassembled WGS sequence"/>
</dbReference>
<feature type="transmembrane region" description="Helical" evidence="1">
    <location>
        <begin position="7"/>
        <end position="25"/>
    </location>
</feature>
<dbReference type="RefSeq" id="WP_119923403.1">
    <property type="nucleotide sequence ID" value="NZ_LR732312.1"/>
</dbReference>
<keyword evidence="1" id="KW-1133">Transmembrane helix</keyword>
<organism evidence="2 3">
    <name type="scientific">Exiguobacterium oxidotolerans</name>
    <dbReference type="NCBI Taxonomy" id="223958"/>
    <lineage>
        <taxon>Bacteria</taxon>
        <taxon>Bacillati</taxon>
        <taxon>Bacillota</taxon>
        <taxon>Bacilli</taxon>
        <taxon>Bacillales</taxon>
        <taxon>Bacillales Family XII. Incertae Sedis</taxon>
        <taxon>Exiguobacterium</taxon>
    </lineage>
</organism>
<gene>
    <name evidence="2" type="ORF">EXIGUO9Y_230006</name>
</gene>
<evidence type="ECO:0000313" key="2">
    <source>
        <dbReference type="EMBL" id="VWX35223.1"/>
    </source>
</evidence>
<dbReference type="EMBL" id="CABWKQ010000016">
    <property type="protein sequence ID" value="VWX35223.1"/>
    <property type="molecule type" value="Genomic_DNA"/>
</dbReference>
<reference evidence="2 3" key="1">
    <citation type="submission" date="2019-10" db="EMBL/GenBank/DDBJ databases">
        <authorList>
            <person name="Karimi E."/>
        </authorList>
    </citation>
    <scope>NUCLEOTIDE SEQUENCE [LARGE SCALE GENOMIC DNA]</scope>
    <source>
        <strain evidence="2">Exiguobacterium sp. 9Y</strain>
    </source>
</reference>
<keyword evidence="1" id="KW-0812">Transmembrane</keyword>
<dbReference type="AlphaFoldDB" id="A0A653I844"/>
<keyword evidence="3" id="KW-1185">Reference proteome</keyword>
<evidence type="ECO:0000313" key="3">
    <source>
        <dbReference type="Proteomes" id="UP000439752"/>
    </source>
</evidence>
<sequence length="59" mass="6776">MKAISQFLLFYAVTVMIIYVVSIFLPVALNFIVYFSIALLIVLVGYLIKHYLFSSRAKN</sequence>
<accession>A0A653I844</accession>